<dbReference type="GO" id="GO:0005886">
    <property type="term" value="C:plasma membrane"/>
    <property type="evidence" value="ECO:0007669"/>
    <property type="project" value="UniProtKB-SubCell"/>
</dbReference>
<evidence type="ECO:0000256" key="6">
    <source>
        <dbReference type="ARBA" id="ARBA00023136"/>
    </source>
</evidence>
<feature type="transmembrane region" description="Helical" evidence="8">
    <location>
        <begin position="392"/>
        <end position="421"/>
    </location>
</feature>
<feature type="transmembrane region" description="Helical" evidence="8">
    <location>
        <begin position="297"/>
        <end position="322"/>
    </location>
</feature>
<feature type="transmembrane region" description="Helical" evidence="8">
    <location>
        <begin position="28"/>
        <end position="51"/>
    </location>
</feature>
<evidence type="ECO:0000313" key="11">
    <source>
        <dbReference type="Proteomes" id="UP000648535"/>
    </source>
</evidence>
<dbReference type="PANTHER" id="PTHR23513:SF9">
    <property type="entry name" value="ENTEROBACTIN EXPORTER ENTS"/>
    <property type="match status" value="1"/>
</dbReference>
<reference evidence="10 12" key="3">
    <citation type="submission" date="2021-01" db="EMBL/GenBank/DDBJ databases">
        <title>Sequencing the genomes of 1000 actinobacteria strains.</title>
        <authorList>
            <person name="Klenk H.-P."/>
        </authorList>
    </citation>
    <scope>NUCLEOTIDE SEQUENCE [LARGE SCALE GENOMIC DNA]</scope>
    <source>
        <strain evidence="10 12">DSM 20542</strain>
    </source>
</reference>
<evidence type="ECO:0000256" key="5">
    <source>
        <dbReference type="ARBA" id="ARBA00022989"/>
    </source>
</evidence>
<evidence type="ECO:0000313" key="10">
    <source>
        <dbReference type="EMBL" id="MBM7800997.1"/>
    </source>
</evidence>
<gene>
    <name evidence="9" type="ORF">GCM10009769_25590</name>
    <name evidence="10" type="ORF">JOE58_000248</name>
</gene>
<evidence type="ECO:0000256" key="8">
    <source>
        <dbReference type="SAM" id="Phobius"/>
    </source>
</evidence>
<keyword evidence="5 8" id="KW-1133">Transmembrane helix</keyword>
<dbReference type="Gene3D" id="1.20.1250.20">
    <property type="entry name" value="MFS general substrate transporter like domains"/>
    <property type="match status" value="1"/>
</dbReference>
<feature type="transmembrane region" description="Helical" evidence="8">
    <location>
        <begin position="117"/>
        <end position="135"/>
    </location>
</feature>
<proteinExistence type="predicted"/>
<feature type="transmembrane region" description="Helical" evidence="8">
    <location>
        <begin position="89"/>
        <end position="111"/>
    </location>
</feature>
<evidence type="ECO:0000313" key="12">
    <source>
        <dbReference type="Proteomes" id="UP000746584"/>
    </source>
</evidence>
<feature type="transmembrane region" description="Helical" evidence="8">
    <location>
        <begin position="57"/>
        <end position="77"/>
    </location>
</feature>
<name>A0A8H9G9W6_9MICO</name>
<dbReference type="EMBL" id="BMOI01000011">
    <property type="protein sequence ID" value="GGL06224.1"/>
    <property type="molecule type" value="Genomic_DNA"/>
</dbReference>
<feature type="compositionally biased region" description="Low complexity" evidence="7">
    <location>
        <begin position="491"/>
        <end position="510"/>
    </location>
</feature>
<dbReference type="InterPro" id="IPR036259">
    <property type="entry name" value="MFS_trans_sf"/>
</dbReference>
<reference evidence="9" key="2">
    <citation type="submission" date="2020-09" db="EMBL/GenBank/DDBJ databases">
        <authorList>
            <person name="Sun Q."/>
            <person name="Ohkuma M."/>
        </authorList>
    </citation>
    <scope>NUCLEOTIDE SEQUENCE</scope>
    <source>
        <strain evidence="9">JCM 1480</strain>
    </source>
</reference>
<dbReference type="RefSeq" id="WP_307839738.1">
    <property type="nucleotide sequence ID" value="NZ_BMOI01000011.1"/>
</dbReference>
<evidence type="ECO:0000256" key="4">
    <source>
        <dbReference type="ARBA" id="ARBA00022692"/>
    </source>
</evidence>
<accession>A0A8H9G9W6</accession>
<keyword evidence="12" id="KW-1185">Reference proteome</keyword>
<keyword evidence="2" id="KW-0813">Transport</keyword>
<evidence type="ECO:0000256" key="3">
    <source>
        <dbReference type="ARBA" id="ARBA00022475"/>
    </source>
</evidence>
<evidence type="ECO:0000256" key="1">
    <source>
        <dbReference type="ARBA" id="ARBA00004429"/>
    </source>
</evidence>
<dbReference type="PANTHER" id="PTHR23513">
    <property type="entry name" value="INTEGRAL MEMBRANE EFFLUX PROTEIN-RELATED"/>
    <property type="match status" value="1"/>
</dbReference>
<evidence type="ECO:0000256" key="7">
    <source>
        <dbReference type="SAM" id="MobiDB-lite"/>
    </source>
</evidence>
<dbReference type="CDD" id="cd06173">
    <property type="entry name" value="MFS_MefA_like"/>
    <property type="match status" value="1"/>
</dbReference>
<keyword evidence="4 8" id="KW-0812">Transmembrane</keyword>
<dbReference type="Pfam" id="PF05977">
    <property type="entry name" value="MFS_3"/>
    <property type="match status" value="1"/>
</dbReference>
<sequence>MTRSDTAPRRRLLADLTPLRRSPAFARLWAGTAIAGIGTQMTTVAVGLEVYEITHSTFAVALVGVIALVPMIAAGLYGGMLADAFDRRLVALVSSIVAWGSVALIATHAWLGLHSVVLLYVLATVNAVAATVSNASRSAIVPRLVGTDLLPAASALGGIASGFQVTVGPAIAGVLIATVGFAPTYTIDVVLFTFAFLGVFTLPRMAADDDALRPGLGSLVEGARFLKRSRNITMTFVLDIVAMTFGQPRVLFPAIGALVIGGGSITVGTLTAAYAIGALLSSVFSGPLGHVRRQGEAVGWAITAYGAAIAGFGVVIAVAHALGGRAGERFDVGILPALALAALFLAISGGADNVSSVFRNTILQAAAPDGMRGRLQGIFIVVVTGGPRVGDLYAGLVVAAGIAYPPIIGGVLIIGLVALLLRLVPSFRRYDALHPHANYAHPEARPARPESRPPHPEFRPARPESCATRHCSRPRARELSPTPRLGRRTRVSAGAPRGSAGAPRGSAAARRVSRYATLLAAEGTRTVAHPETRPARAESRPAHTESPPARAESRQRVASATRRRPGGAWRARTAPPVRMQVVSYACRTATRAPSSGPGSAPSSGVPTTRSSGTGSSTPRPR</sequence>
<feature type="transmembrane region" description="Helical" evidence="8">
    <location>
        <begin position="185"/>
        <end position="203"/>
    </location>
</feature>
<dbReference type="Proteomes" id="UP000648535">
    <property type="component" value="Unassembled WGS sequence"/>
</dbReference>
<feature type="transmembrane region" description="Helical" evidence="8">
    <location>
        <begin position="156"/>
        <end position="179"/>
    </location>
</feature>
<keyword evidence="3" id="KW-1003">Cell membrane</keyword>
<feature type="transmembrane region" description="Helical" evidence="8">
    <location>
        <begin position="334"/>
        <end position="351"/>
    </location>
</feature>
<dbReference type="AlphaFoldDB" id="A0A8H9G9W6"/>
<feature type="compositionally biased region" description="Low complexity" evidence="7">
    <location>
        <begin position="592"/>
        <end position="621"/>
    </location>
</feature>
<reference evidence="9" key="1">
    <citation type="journal article" date="2014" name="Int. J. Syst. Evol. Microbiol.">
        <title>Complete genome sequence of Corynebacterium casei LMG S-19264T (=DSM 44701T), isolated from a smear-ripened cheese.</title>
        <authorList>
            <consortium name="US DOE Joint Genome Institute (JGI-PGF)"/>
            <person name="Walter F."/>
            <person name="Albersmeier A."/>
            <person name="Kalinowski J."/>
            <person name="Ruckert C."/>
        </authorList>
    </citation>
    <scope>NUCLEOTIDE SEQUENCE</scope>
    <source>
        <strain evidence="9">JCM 1480</strain>
    </source>
</reference>
<feature type="transmembrane region" description="Helical" evidence="8">
    <location>
        <begin position="250"/>
        <end position="277"/>
    </location>
</feature>
<comment type="caution">
    <text evidence="9">The sequence shown here is derived from an EMBL/GenBank/DDBJ whole genome shotgun (WGS) entry which is preliminary data.</text>
</comment>
<evidence type="ECO:0000313" key="9">
    <source>
        <dbReference type="EMBL" id="GGL06224.1"/>
    </source>
</evidence>
<keyword evidence="6 8" id="KW-0472">Membrane</keyword>
<dbReference type="EMBL" id="JAFBCG010000001">
    <property type="protein sequence ID" value="MBM7800997.1"/>
    <property type="molecule type" value="Genomic_DNA"/>
</dbReference>
<protein>
    <submittedName>
        <fullName evidence="10">MFS family permease</fullName>
    </submittedName>
</protein>
<feature type="region of interest" description="Disordered" evidence="7">
    <location>
        <begin position="441"/>
        <end position="621"/>
    </location>
</feature>
<dbReference type="SUPFAM" id="SSF103473">
    <property type="entry name" value="MFS general substrate transporter"/>
    <property type="match status" value="1"/>
</dbReference>
<comment type="subcellular location">
    <subcellularLocation>
        <location evidence="1">Cell inner membrane</location>
        <topology evidence="1">Multi-pass membrane protein</topology>
    </subcellularLocation>
</comment>
<evidence type="ECO:0000256" key="2">
    <source>
        <dbReference type="ARBA" id="ARBA00022448"/>
    </source>
</evidence>
<dbReference type="Proteomes" id="UP000746584">
    <property type="component" value="Unassembled WGS sequence"/>
</dbReference>
<dbReference type="InterPro" id="IPR010290">
    <property type="entry name" value="TM_effector"/>
</dbReference>
<organism evidence="9 11">
    <name type="scientific">Curtobacterium luteum</name>
    <dbReference type="NCBI Taxonomy" id="33881"/>
    <lineage>
        <taxon>Bacteria</taxon>
        <taxon>Bacillati</taxon>
        <taxon>Actinomycetota</taxon>
        <taxon>Actinomycetes</taxon>
        <taxon>Micrococcales</taxon>
        <taxon>Microbacteriaceae</taxon>
        <taxon>Curtobacterium</taxon>
    </lineage>
</organism>
<feature type="compositionally biased region" description="Basic and acidic residues" evidence="7">
    <location>
        <begin position="528"/>
        <end position="543"/>
    </location>
</feature>
<feature type="compositionally biased region" description="Basic and acidic residues" evidence="7">
    <location>
        <begin position="442"/>
        <end position="462"/>
    </location>
</feature>